<keyword evidence="6" id="KW-0769">Symport</keyword>
<evidence type="ECO:0000259" key="13">
    <source>
        <dbReference type="PROSITE" id="PS50850"/>
    </source>
</evidence>
<dbReference type="RefSeq" id="WP_101376582.1">
    <property type="nucleotide sequence ID" value="NZ_CP061007.1"/>
</dbReference>
<keyword evidence="5 12" id="KW-0812">Transmembrane</keyword>
<feature type="transmembrane region" description="Helical" evidence="12">
    <location>
        <begin position="57"/>
        <end position="78"/>
    </location>
</feature>
<dbReference type="PROSITE" id="PS50850">
    <property type="entry name" value="MFS"/>
    <property type="match status" value="1"/>
</dbReference>
<keyword evidence="4" id="KW-1003">Cell membrane</keyword>
<feature type="region of interest" description="Disordered" evidence="11">
    <location>
        <begin position="429"/>
        <end position="451"/>
    </location>
</feature>
<dbReference type="GO" id="GO:0005886">
    <property type="term" value="C:plasma membrane"/>
    <property type="evidence" value="ECO:0007669"/>
    <property type="project" value="UniProtKB-SubCell"/>
</dbReference>
<feature type="transmembrane region" description="Helical" evidence="12">
    <location>
        <begin position="155"/>
        <end position="178"/>
    </location>
</feature>
<dbReference type="AlphaFoldDB" id="Q6JHP9"/>
<feature type="transmembrane region" description="Helical" evidence="12">
    <location>
        <begin position="404"/>
        <end position="422"/>
    </location>
</feature>
<evidence type="ECO:0000256" key="3">
    <source>
        <dbReference type="ARBA" id="ARBA00022448"/>
    </source>
</evidence>
<keyword evidence="16" id="KW-1185">Reference proteome</keyword>
<reference evidence="14" key="1">
    <citation type="journal article" date="2004" name="DNA Seq.">
        <title>Analysis of a 108-kb region of the Saccharopolyspora spinosa genome covering the obscurin polyketide synthase locus.</title>
        <authorList>
            <person name="Zirkle R."/>
            <person name="Black T.A."/>
            <person name="Gorlach J."/>
            <person name="Ligon J.M."/>
            <person name="Molnar I."/>
        </authorList>
    </citation>
    <scope>NUCLEOTIDE SEQUENCE</scope>
    <source>
        <strain evidence="14">NRLL 18395</strain>
    </source>
</reference>
<evidence type="ECO:0000313" key="16">
    <source>
        <dbReference type="Proteomes" id="UP000233786"/>
    </source>
</evidence>
<reference evidence="15 16" key="2">
    <citation type="submission" date="2017-12" db="EMBL/GenBank/DDBJ databases">
        <title>Sequencing the genomes of 1000 Actinobacteria strains.</title>
        <authorList>
            <person name="Klenk H.-P."/>
        </authorList>
    </citation>
    <scope>NUCLEOTIDE SEQUENCE [LARGE SCALE GENOMIC DNA]</scope>
    <source>
        <strain evidence="16">ATCC 49460 / DSM 44228 / JCM 9375 / NBRC 15153 / NRRL 18395 / A83543.1</strain>
        <strain evidence="15">DSM 44228</strain>
    </source>
</reference>
<comment type="function">
    <text evidence="9">May be a proton symporter involved in the uptake of osmolytes such as proline and glycine betaine.</text>
</comment>
<dbReference type="PANTHER" id="PTHR43045">
    <property type="entry name" value="SHIKIMATE TRANSPORTER"/>
    <property type="match status" value="1"/>
</dbReference>
<evidence type="ECO:0000256" key="9">
    <source>
        <dbReference type="ARBA" id="ARBA00037295"/>
    </source>
</evidence>
<protein>
    <recommendedName>
        <fullName evidence="10">Putative proline/betaine transporter</fullName>
    </recommendedName>
</protein>
<dbReference type="Proteomes" id="UP000233786">
    <property type="component" value="Unassembled WGS sequence"/>
</dbReference>
<organism evidence="14">
    <name type="scientific">Saccharopolyspora spinosa</name>
    <dbReference type="NCBI Taxonomy" id="60894"/>
    <lineage>
        <taxon>Bacteria</taxon>
        <taxon>Bacillati</taxon>
        <taxon>Actinomycetota</taxon>
        <taxon>Actinomycetes</taxon>
        <taxon>Pseudonocardiales</taxon>
        <taxon>Pseudonocardiaceae</taxon>
        <taxon>Saccharopolyspora</taxon>
    </lineage>
</organism>
<keyword evidence="3" id="KW-0813">Transport</keyword>
<dbReference type="OrthoDB" id="8953821at2"/>
<comment type="similarity">
    <text evidence="2">Belongs to the major facilitator superfamily. Metabolite:H+ Symporter (MHS) family (TC 2.A.1.6) family.</text>
</comment>
<dbReference type="Pfam" id="PF07690">
    <property type="entry name" value="MFS_1"/>
    <property type="match status" value="1"/>
</dbReference>
<name>Q6JHP9_SACSN</name>
<evidence type="ECO:0000313" key="15">
    <source>
        <dbReference type="EMBL" id="PKW16128.1"/>
    </source>
</evidence>
<feature type="transmembrane region" description="Helical" evidence="12">
    <location>
        <begin position="374"/>
        <end position="398"/>
    </location>
</feature>
<dbReference type="GO" id="GO:0015293">
    <property type="term" value="F:symporter activity"/>
    <property type="evidence" value="ECO:0007669"/>
    <property type="project" value="UniProtKB-KW"/>
</dbReference>
<dbReference type="EMBL" id="PJNB01000001">
    <property type="protein sequence ID" value="PKW16128.1"/>
    <property type="molecule type" value="Genomic_DNA"/>
</dbReference>
<feature type="transmembrane region" description="Helical" evidence="12">
    <location>
        <begin position="281"/>
        <end position="298"/>
    </location>
</feature>
<evidence type="ECO:0000256" key="10">
    <source>
        <dbReference type="ARBA" id="ARBA00039918"/>
    </source>
</evidence>
<evidence type="ECO:0000256" key="6">
    <source>
        <dbReference type="ARBA" id="ARBA00022847"/>
    </source>
</evidence>
<accession>Q6JHP9</accession>
<proteinExistence type="inferred from homology"/>
<evidence type="ECO:0000256" key="7">
    <source>
        <dbReference type="ARBA" id="ARBA00022989"/>
    </source>
</evidence>
<dbReference type="STRING" id="994479.GCA_000194155_03292"/>
<dbReference type="InterPro" id="IPR011701">
    <property type="entry name" value="MFS"/>
</dbReference>
<comment type="subcellular location">
    <subcellularLocation>
        <location evidence="1">Cell membrane</location>
        <topology evidence="1">Multi-pass membrane protein</topology>
    </subcellularLocation>
</comment>
<dbReference type="PANTHER" id="PTHR43045:SF1">
    <property type="entry name" value="SHIKIMATE TRANSPORTER"/>
    <property type="match status" value="1"/>
</dbReference>
<feature type="domain" description="Major facilitator superfamily (MFS) profile" evidence="13">
    <location>
        <begin position="17"/>
        <end position="426"/>
    </location>
</feature>
<dbReference type="FunFam" id="1.20.1250.20:FF:000001">
    <property type="entry name" value="Dicarboxylate MFS transporter"/>
    <property type="match status" value="1"/>
</dbReference>
<feature type="transmembrane region" description="Helical" evidence="12">
    <location>
        <begin position="190"/>
        <end position="211"/>
    </location>
</feature>
<feature type="transmembrane region" description="Helical" evidence="12">
    <location>
        <begin position="310"/>
        <end position="329"/>
    </location>
</feature>
<dbReference type="EMBL" id="AY466441">
    <property type="protein sequence ID" value="AAS00408.1"/>
    <property type="molecule type" value="Genomic_DNA"/>
</dbReference>
<feature type="transmembrane region" description="Helical" evidence="12">
    <location>
        <begin position="335"/>
        <end position="354"/>
    </location>
</feature>
<feature type="transmembrane region" description="Helical" evidence="12">
    <location>
        <begin position="90"/>
        <end position="108"/>
    </location>
</feature>
<dbReference type="CDD" id="cd17369">
    <property type="entry name" value="MFS_ShiA_like"/>
    <property type="match status" value="1"/>
</dbReference>
<dbReference type="InterPro" id="IPR036259">
    <property type="entry name" value="MFS_trans_sf"/>
</dbReference>
<keyword evidence="7 12" id="KW-1133">Transmembrane helix</keyword>
<keyword evidence="8 12" id="KW-0472">Membrane</keyword>
<dbReference type="Pfam" id="PF00083">
    <property type="entry name" value="Sugar_tr"/>
    <property type="match status" value="1"/>
</dbReference>
<gene>
    <name evidence="15" type="ORF">A8926_3926</name>
</gene>
<dbReference type="SUPFAM" id="SSF103473">
    <property type="entry name" value="MFS general substrate transporter"/>
    <property type="match status" value="1"/>
</dbReference>
<evidence type="ECO:0000256" key="1">
    <source>
        <dbReference type="ARBA" id="ARBA00004651"/>
    </source>
</evidence>
<evidence type="ECO:0000256" key="2">
    <source>
        <dbReference type="ARBA" id="ARBA00008240"/>
    </source>
</evidence>
<dbReference type="InterPro" id="IPR005828">
    <property type="entry name" value="MFS_sugar_transport-like"/>
</dbReference>
<feature type="transmembrane region" description="Helical" evidence="12">
    <location>
        <begin position="248"/>
        <end position="269"/>
    </location>
</feature>
<evidence type="ECO:0000256" key="11">
    <source>
        <dbReference type="SAM" id="MobiDB-lite"/>
    </source>
</evidence>
<dbReference type="InterPro" id="IPR020846">
    <property type="entry name" value="MFS_dom"/>
</dbReference>
<evidence type="ECO:0000256" key="8">
    <source>
        <dbReference type="ARBA" id="ARBA00023136"/>
    </source>
</evidence>
<evidence type="ECO:0000256" key="5">
    <source>
        <dbReference type="ARBA" id="ARBA00022692"/>
    </source>
</evidence>
<evidence type="ECO:0000256" key="4">
    <source>
        <dbReference type="ARBA" id="ARBA00022475"/>
    </source>
</evidence>
<evidence type="ECO:0000256" key="12">
    <source>
        <dbReference type="SAM" id="Phobius"/>
    </source>
</evidence>
<evidence type="ECO:0000313" key="14">
    <source>
        <dbReference type="EMBL" id="AAS00408.1"/>
    </source>
</evidence>
<sequence length="451" mass="47563">MSIGKESALRDNGIRRAITGSLVGTSLEWYDYFLYGTAAALVFNKVFFPSFEPLTGTLLAFLTFAVGFVTRPVGAVIAGHFGDRIGRKKVLLVTIVVMGVATVAIGLLPSYATVGVTAPILLVVIRVVQGLALGGEWGGGALMIAEHAPTSQRGFLTSFVQVGASIGNLLSTAVLFVMSALLTQDAFLAWGWRVPFLLSAVVVVVGIYIRLKVNETPTFSSLKGDAQVSRSPVLDLLRRQPFDILRVVGIRAGADIVYYLLITFLLTYVSQSLGLPRSVPLLAAMIGASMQLVTYPAFAALSDRYGRRPVTLVGAIGSIAWMPFVFPLVDTKSTVLIVVAVLGGLLFHSAMYGVQAVWICELFEASHRYSGASLGYQLAGIVGGSLAPTIAVGLLQISNSTIPVVIYVCVAVAIVAVAAMLTRETRGADMDQEAGTANDGAARPAASSVTD</sequence>
<dbReference type="Gene3D" id="1.20.1250.20">
    <property type="entry name" value="MFS general substrate transporter like domains"/>
    <property type="match status" value="2"/>
</dbReference>